<keyword evidence="1" id="KW-0812">Transmembrane</keyword>
<comment type="subcellular location">
    <subcellularLocation>
        <location evidence="1">Mitochondrion membrane</location>
        <topology evidence="1">Multi-pass membrane protein</topology>
    </subcellularLocation>
</comment>
<gene>
    <name evidence="2" type="primary">nad6</name>
</gene>
<dbReference type="PANTHER" id="PTHR33269:SF17">
    <property type="entry name" value="NADH-UBIQUINONE OXIDOREDUCTASE CHAIN 6"/>
    <property type="match status" value="1"/>
</dbReference>
<feature type="transmembrane region" description="Helical" evidence="1">
    <location>
        <begin position="6"/>
        <end position="25"/>
    </location>
</feature>
<protein>
    <recommendedName>
        <fullName evidence="1">NADH-ubiquinone oxidoreductase chain 6</fullName>
        <ecNumber evidence="1">7.1.1.2</ecNumber>
    </recommendedName>
</protein>
<keyword evidence="1 2" id="KW-0496">Mitochondrion</keyword>
<feature type="transmembrane region" description="Helical" evidence="1">
    <location>
        <begin position="56"/>
        <end position="79"/>
    </location>
</feature>
<dbReference type="AlphaFoldDB" id="A0A7G9IVP2"/>
<dbReference type="EMBL" id="MT742595">
    <property type="protein sequence ID" value="QNM39436.1"/>
    <property type="molecule type" value="Genomic_DNA"/>
</dbReference>
<evidence type="ECO:0000256" key="1">
    <source>
        <dbReference type="RuleBase" id="RU004430"/>
    </source>
</evidence>
<reference evidence="2" key="1">
    <citation type="submission" date="2020-07" db="EMBL/GenBank/DDBJ databases">
        <title>Complete mitochondrial genomes reveal population-level patterns in the widespread red alga Gelidiella fanii (Gelidiales, Rhodophyta).</title>
        <authorList>
            <person name="Boo G.H."/>
            <person name="Zubia M."/>
            <person name="Hughey J.R."/>
            <person name="Sherwood A.R."/>
            <person name="Fujii M.T."/>
            <person name="Boo S.M."/>
            <person name="Miller K.A."/>
        </authorList>
    </citation>
    <scope>NUCLEOTIDE SEQUENCE</scope>
</reference>
<keyword evidence="1" id="KW-0249">Electron transport</keyword>
<keyword evidence="1" id="KW-0679">Respiratory chain</keyword>
<organism evidence="2">
    <name type="scientific">Gelidiella acerosa</name>
    <dbReference type="NCBI Taxonomy" id="28867"/>
    <lineage>
        <taxon>Eukaryota</taxon>
        <taxon>Rhodophyta</taxon>
        <taxon>Florideophyceae</taxon>
        <taxon>Rhodymeniophycidae</taxon>
        <taxon>Gelidiales</taxon>
        <taxon>Gelidiellaceae</taxon>
        <taxon>Gelidiella</taxon>
    </lineage>
</organism>
<dbReference type="NCBIfam" id="NF005164">
    <property type="entry name" value="PRK06638.1-4"/>
    <property type="match status" value="1"/>
</dbReference>
<keyword evidence="1" id="KW-0472">Membrane</keyword>
<comment type="catalytic activity">
    <reaction evidence="1">
        <text>a ubiquinone + NADH + 5 H(+)(in) = a ubiquinol + NAD(+) + 4 H(+)(out)</text>
        <dbReference type="Rhea" id="RHEA:29091"/>
        <dbReference type="Rhea" id="RHEA-COMP:9565"/>
        <dbReference type="Rhea" id="RHEA-COMP:9566"/>
        <dbReference type="ChEBI" id="CHEBI:15378"/>
        <dbReference type="ChEBI" id="CHEBI:16389"/>
        <dbReference type="ChEBI" id="CHEBI:17976"/>
        <dbReference type="ChEBI" id="CHEBI:57540"/>
        <dbReference type="ChEBI" id="CHEBI:57945"/>
        <dbReference type="EC" id="7.1.1.2"/>
    </reaction>
</comment>
<evidence type="ECO:0000313" key="2">
    <source>
        <dbReference type="EMBL" id="QNM39436.1"/>
    </source>
</evidence>
<keyword evidence="1" id="KW-0813">Transport</keyword>
<comment type="function">
    <text evidence="1">Core subunit of the mitochondrial membrane respiratory chain NADH dehydrogenase (Complex I) which catalyzes electron transfer from NADH through the respiratory chain, using ubiquinone as an electron acceptor. Essential for the catalytic activity and assembly of complex I.</text>
</comment>
<keyword evidence="1" id="KW-0520">NAD</keyword>
<dbReference type="RefSeq" id="YP_009988298.1">
    <property type="nucleotide sequence ID" value="NC_052712.1"/>
</dbReference>
<proteinExistence type="inferred from homology"/>
<dbReference type="GO" id="GO:0008137">
    <property type="term" value="F:NADH dehydrogenase (ubiquinone) activity"/>
    <property type="evidence" value="ECO:0007669"/>
    <property type="project" value="UniProtKB-UniRule"/>
</dbReference>
<geneLocation type="mitochondrion" evidence="2"/>
<sequence>MTIETFLFLTFSIFALISALMVVSLVNAVHSVLFLILVFCNIAGLLLLIGAEFLSFMFLIVYVGAIAVLFLFVVMMLNIRVNLTTLNLASLAPLGGTILCILFYQLNLTTNIFKLFLSSADQPLWINWFSEKENLSNVKVIGNLLYTNFSLLFLLSSLILLVAMIGAIVLTMHQRTDVKKQKIELQLIRNPAGVVKFIKLRNNGYDETR</sequence>
<feature type="transmembrane region" description="Helical" evidence="1">
    <location>
        <begin position="86"/>
        <end position="106"/>
    </location>
</feature>
<dbReference type="EC" id="7.1.1.2" evidence="1"/>
<keyword evidence="1" id="KW-1133">Transmembrane helix</keyword>
<dbReference type="GO" id="GO:0031966">
    <property type="term" value="C:mitochondrial membrane"/>
    <property type="evidence" value="ECO:0007669"/>
    <property type="project" value="UniProtKB-SubCell"/>
</dbReference>
<dbReference type="InterPro" id="IPR001457">
    <property type="entry name" value="NADH_UbQ/plastoQ_OxRdtase_su6"/>
</dbReference>
<dbReference type="GeneID" id="62620050"/>
<dbReference type="InterPro" id="IPR042106">
    <property type="entry name" value="Nuo/plastoQ_OxRdtase_6_NuoJ"/>
</dbReference>
<dbReference type="Pfam" id="PF00499">
    <property type="entry name" value="Oxidored_q3"/>
    <property type="match status" value="1"/>
</dbReference>
<dbReference type="PANTHER" id="PTHR33269">
    <property type="entry name" value="NADH-UBIQUINONE OXIDOREDUCTASE CHAIN 6"/>
    <property type="match status" value="1"/>
</dbReference>
<accession>A0A7G9IVP2</accession>
<feature type="transmembrane region" description="Helical" evidence="1">
    <location>
        <begin position="149"/>
        <end position="172"/>
    </location>
</feature>
<keyword evidence="1" id="KW-1278">Translocase</keyword>
<dbReference type="Gene3D" id="1.20.120.1200">
    <property type="entry name" value="NADH-ubiquinone/plastoquinone oxidoreductase chain 6, subunit NuoJ"/>
    <property type="match status" value="1"/>
</dbReference>
<keyword evidence="1" id="KW-0830">Ubiquinone</keyword>
<name>A0A7G9IVP2_9FLOR</name>
<comment type="similarity">
    <text evidence="1">Belongs to the complex I subunit 6 family.</text>
</comment>
<feature type="transmembrane region" description="Helical" evidence="1">
    <location>
        <begin position="32"/>
        <end position="50"/>
    </location>
</feature>